<evidence type="ECO:0000313" key="2">
    <source>
        <dbReference type="Proteomes" id="UP001150603"/>
    </source>
</evidence>
<dbReference type="Proteomes" id="UP001150603">
    <property type="component" value="Unassembled WGS sequence"/>
</dbReference>
<name>A0ACC1J3T9_9FUNG</name>
<keyword evidence="1" id="KW-0808">Transferase</keyword>
<gene>
    <name evidence="1" type="primary">MEC1_4</name>
    <name evidence="1" type="ORF">FBU59_005042</name>
</gene>
<reference evidence="1" key="1">
    <citation type="submission" date="2022-07" db="EMBL/GenBank/DDBJ databases">
        <title>Phylogenomic reconstructions and comparative analyses of Kickxellomycotina fungi.</title>
        <authorList>
            <person name="Reynolds N.K."/>
            <person name="Stajich J.E."/>
            <person name="Barry K."/>
            <person name="Grigoriev I.V."/>
            <person name="Crous P."/>
            <person name="Smith M.E."/>
        </authorList>
    </citation>
    <scope>NUCLEOTIDE SEQUENCE</scope>
    <source>
        <strain evidence="1">NRRL 5244</strain>
    </source>
</reference>
<keyword evidence="1" id="KW-0418">Kinase</keyword>
<organism evidence="1 2">
    <name type="scientific">Linderina macrospora</name>
    <dbReference type="NCBI Taxonomy" id="4868"/>
    <lineage>
        <taxon>Eukaryota</taxon>
        <taxon>Fungi</taxon>
        <taxon>Fungi incertae sedis</taxon>
        <taxon>Zoopagomycota</taxon>
        <taxon>Kickxellomycotina</taxon>
        <taxon>Kickxellomycetes</taxon>
        <taxon>Kickxellales</taxon>
        <taxon>Kickxellaceae</taxon>
        <taxon>Linderina</taxon>
    </lineage>
</organism>
<evidence type="ECO:0000313" key="1">
    <source>
        <dbReference type="EMBL" id="KAJ1936468.1"/>
    </source>
</evidence>
<sequence>MVDAMGITGYEGTFRKTCEITLRLLRENDDVLMSVLEPLMHDPLVEWTKHRQRSNSPSGSVSDTARPTTQAKMILDIIRKKLQGKHVGERQLSVEEQVDELIREATDPGRLFQMYIGWAAYL</sequence>
<proteinExistence type="predicted"/>
<protein>
    <submittedName>
        <fullName evidence="1">Serine/threonine-protein kinase M1</fullName>
        <ecNumber evidence="1">2.7.11.1</ecNumber>
    </submittedName>
</protein>
<accession>A0ACC1J3T9</accession>
<keyword evidence="2" id="KW-1185">Reference proteome</keyword>
<dbReference type="EMBL" id="JANBPW010003873">
    <property type="protein sequence ID" value="KAJ1936468.1"/>
    <property type="molecule type" value="Genomic_DNA"/>
</dbReference>
<comment type="caution">
    <text evidence="1">The sequence shown here is derived from an EMBL/GenBank/DDBJ whole genome shotgun (WGS) entry which is preliminary data.</text>
</comment>
<dbReference type="EC" id="2.7.11.1" evidence="1"/>